<reference evidence="1 2" key="1">
    <citation type="submission" date="2019-06" db="EMBL/GenBank/DDBJ databases">
        <title>Genome sequence analysis of &gt;100 Bacillus licheniformis strains suggests intrinsic resistance to this species.</title>
        <authorList>
            <person name="Wels M."/>
            <person name="Siezen R.J."/>
            <person name="Johansen E."/>
            <person name="Stuer-Lauridsen B."/>
            <person name="Bjerre K."/>
            <person name="Nielsen B.K.K."/>
        </authorList>
    </citation>
    <scope>NUCLEOTIDE SEQUENCE [LARGE SCALE GENOMIC DNA]</scope>
    <source>
        <strain evidence="1 2">BAC-15381</strain>
    </source>
</reference>
<organism evidence="1 2">
    <name type="scientific">Bacillus paralicheniformis</name>
    <dbReference type="NCBI Taxonomy" id="1648923"/>
    <lineage>
        <taxon>Bacteria</taxon>
        <taxon>Bacillati</taxon>
        <taxon>Bacillota</taxon>
        <taxon>Bacilli</taxon>
        <taxon>Bacillales</taxon>
        <taxon>Bacillaceae</taxon>
        <taxon>Bacillus</taxon>
    </lineage>
</organism>
<sequence>MYNIPCKKCSGKGVIPYFRHVNGGECFTCNGSGIQEVSKDEYSTHLENEKFRKQIEEKGNYVIYNTENDTVEYFKTEKDAVSEYGNFYCGSYGGYSCRVFYKHKHIKMNVNRGGNDFINACRQQTLIDKQNKQKERIKILNGWLKKAIENKKHADEIQELKIMIKEAEHKLQKI</sequence>
<name>A0ABY3FX25_9BACI</name>
<dbReference type="Proteomes" id="UP000429980">
    <property type="component" value="Unassembled WGS sequence"/>
</dbReference>
<proteinExistence type="predicted"/>
<protein>
    <submittedName>
        <fullName evidence="1">Uncharacterized protein</fullName>
    </submittedName>
</protein>
<gene>
    <name evidence="1" type="ORF">CHCC15381_4079</name>
</gene>
<accession>A0ABY3FX25</accession>
<dbReference type="EMBL" id="NILF01000033">
    <property type="protein sequence ID" value="TWL39513.1"/>
    <property type="molecule type" value="Genomic_DNA"/>
</dbReference>
<evidence type="ECO:0000313" key="1">
    <source>
        <dbReference type="EMBL" id="TWL39513.1"/>
    </source>
</evidence>
<comment type="caution">
    <text evidence="1">The sequence shown here is derived from an EMBL/GenBank/DDBJ whole genome shotgun (WGS) entry which is preliminary data.</text>
</comment>
<keyword evidence="2" id="KW-1185">Reference proteome</keyword>
<evidence type="ECO:0000313" key="2">
    <source>
        <dbReference type="Proteomes" id="UP000429980"/>
    </source>
</evidence>
<dbReference type="RefSeq" id="WP_145685634.1">
    <property type="nucleotide sequence ID" value="NZ_CP120601.2"/>
</dbReference>